<sequence length="439" mass="47792">MGQINWQRTRDILICIICVGLIFSTTWALLGQFVDAIIILLLSMAVAFLLTPLVNFLVKYHVPRVVATLLVYVVVLGALGYLSYLLAASLIAQSLAFSDTIQSYAKAIPDNYANFIKYLNDIKIPQKNIDDTIASVQSKANEFAFTLTNNALSFVTVLVNAFINIFLIVVLSFYLTVDGKRIRDSLVSLSPKRFLPNVLLFEDALSRVVGNYIRGQLTLALIVGILVGVICAVNPPLGKYALICGVLAFLFETIPMVGPALASITPLLLSLLLPDPFPRTLIVAGCFVALQVIESNILGPRIVGHAVGLHPVAAILSLLIGAQLFGVFGALLATPVVAALWVVVASIYRSARGESADQILARKRAPWTIRRPHGQLLHKQSAKQTRSPGSTERPEATSESPSGEISYSELLYEVEQEEEEKKKKKTAERGPETTPPSSR</sequence>
<evidence type="ECO:0000256" key="8">
    <source>
        <dbReference type="SAM" id="MobiDB-lite"/>
    </source>
</evidence>
<protein>
    <recommendedName>
        <fullName evidence="12">AI-2E family transporter</fullName>
    </recommendedName>
</protein>
<feature type="transmembrane region" description="Helical" evidence="9">
    <location>
        <begin position="65"/>
        <end position="87"/>
    </location>
</feature>
<keyword evidence="7 9" id="KW-0472">Membrane</keyword>
<proteinExistence type="inferred from homology"/>
<evidence type="ECO:0000256" key="2">
    <source>
        <dbReference type="ARBA" id="ARBA00009773"/>
    </source>
</evidence>
<comment type="caution">
    <text evidence="10">The sequence shown here is derived from an EMBL/GenBank/DDBJ whole genome shotgun (WGS) entry which is preliminary data.</text>
</comment>
<dbReference type="PANTHER" id="PTHR21716">
    <property type="entry name" value="TRANSMEMBRANE PROTEIN"/>
    <property type="match status" value="1"/>
</dbReference>
<feature type="transmembrane region" description="Helical" evidence="9">
    <location>
        <begin position="12"/>
        <end position="30"/>
    </location>
</feature>
<feature type="transmembrane region" description="Helical" evidence="9">
    <location>
        <begin position="216"/>
        <end position="233"/>
    </location>
</feature>
<keyword evidence="4" id="KW-1003">Cell membrane</keyword>
<dbReference type="EMBL" id="ADVG01000002">
    <property type="protein sequence ID" value="EFH87007.1"/>
    <property type="molecule type" value="Genomic_DNA"/>
</dbReference>
<evidence type="ECO:0008006" key="12">
    <source>
        <dbReference type="Google" id="ProtNLM"/>
    </source>
</evidence>
<evidence type="ECO:0000256" key="3">
    <source>
        <dbReference type="ARBA" id="ARBA00022448"/>
    </source>
</evidence>
<keyword evidence="6 9" id="KW-1133">Transmembrane helix</keyword>
<feature type="transmembrane region" description="Helical" evidence="9">
    <location>
        <begin position="151"/>
        <end position="174"/>
    </location>
</feature>
<feature type="transmembrane region" description="Helical" evidence="9">
    <location>
        <begin position="276"/>
        <end position="293"/>
    </location>
</feature>
<dbReference type="OrthoDB" id="146294at2"/>
<feature type="transmembrane region" description="Helical" evidence="9">
    <location>
        <begin position="36"/>
        <end position="58"/>
    </location>
</feature>
<dbReference type="AlphaFoldDB" id="D6TMK7"/>
<evidence type="ECO:0000256" key="4">
    <source>
        <dbReference type="ARBA" id="ARBA00022475"/>
    </source>
</evidence>
<evidence type="ECO:0000256" key="9">
    <source>
        <dbReference type="SAM" id="Phobius"/>
    </source>
</evidence>
<evidence type="ECO:0000256" key="7">
    <source>
        <dbReference type="ARBA" id="ARBA00023136"/>
    </source>
</evidence>
<dbReference type="RefSeq" id="WP_007911784.1">
    <property type="nucleotide sequence ID" value="NZ_ADVG01000002.1"/>
</dbReference>
<evidence type="ECO:0000313" key="11">
    <source>
        <dbReference type="Proteomes" id="UP000004508"/>
    </source>
</evidence>
<dbReference type="PANTHER" id="PTHR21716:SF53">
    <property type="entry name" value="PERMEASE PERM-RELATED"/>
    <property type="match status" value="1"/>
</dbReference>
<name>D6TMK7_KTERA</name>
<comment type="subcellular location">
    <subcellularLocation>
        <location evidence="1">Cell membrane</location>
        <topology evidence="1">Multi-pass membrane protein</topology>
    </subcellularLocation>
</comment>
<dbReference type="STRING" id="485913.Krac_8328"/>
<dbReference type="InParanoid" id="D6TMK7"/>
<dbReference type="Proteomes" id="UP000004508">
    <property type="component" value="Unassembled WGS sequence"/>
</dbReference>
<evidence type="ECO:0000256" key="1">
    <source>
        <dbReference type="ARBA" id="ARBA00004651"/>
    </source>
</evidence>
<dbReference type="eggNOG" id="COG0628">
    <property type="taxonomic scope" value="Bacteria"/>
</dbReference>
<keyword evidence="11" id="KW-1185">Reference proteome</keyword>
<keyword evidence="5 9" id="KW-0812">Transmembrane</keyword>
<evidence type="ECO:0000256" key="5">
    <source>
        <dbReference type="ARBA" id="ARBA00022692"/>
    </source>
</evidence>
<feature type="transmembrane region" description="Helical" evidence="9">
    <location>
        <begin position="240"/>
        <end position="264"/>
    </location>
</feature>
<dbReference type="FunCoup" id="D6TMK7">
    <property type="interactions" value="606"/>
</dbReference>
<gene>
    <name evidence="10" type="ORF">Krac_8328</name>
</gene>
<accession>D6TMK7</accession>
<evidence type="ECO:0000256" key="6">
    <source>
        <dbReference type="ARBA" id="ARBA00022989"/>
    </source>
</evidence>
<dbReference type="InterPro" id="IPR002549">
    <property type="entry name" value="AI-2E-like"/>
</dbReference>
<keyword evidence="3" id="KW-0813">Transport</keyword>
<feature type="transmembrane region" description="Helical" evidence="9">
    <location>
        <begin position="327"/>
        <end position="348"/>
    </location>
</feature>
<comment type="similarity">
    <text evidence="2">Belongs to the autoinducer-2 exporter (AI-2E) (TC 2.A.86) family.</text>
</comment>
<dbReference type="Pfam" id="PF01594">
    <property type="entry name" value="AI-2E_transport"/>
    <property type="match status" value="1"/>
</dbReference>
<reference evidence="10 11" key="1">
    <citation type="journal article" date="2011" name="Stand. Genomic Sci.">
        <title>Non-contiguous finished genome sequence and contextual data of the filamentous soil bacterium Ktedonobacter racemifer type strain (SOSP1-21).</title>
        <authorList>
            <person name="Chang Y.J."/>
            <person name="Land M."/>
            <person name="Hauser L."/>
            <person name="Chertkov O."/>
            <person name="Del Rio T.G."/>
            <person name="Nolan M."/>
            <person name="Copeland A."/>
            <person name="Tice H."/>
            <person name="Cheng J.F."/>
            <person name="Lucas S."/>
            <person name="Han C."/>
            <person name="Goodwin L."/>
            <person name="Pitluck S."/>
            <person name="Ivanova N."/>
            <person name="Ovchinikova G."/>
            <person name="Pati A."/>
            <person name="Chen A."/>
            <person name="Palaniappan K."/>
            <person name="Mavromatis K."/>
            <person name="Liolios K."/>
            <person name="Brettin T."/>
            <person name="Fiebig A."/>
            <person name="Rohde M."/>
            <person name="Abt B."/>
            <person name="Goker M."/>
            <person name="Detter J.C."/>
            <person name="Woyke T."/>
            <person name="Bristow J."/>
            <person name="Eisen J.A."/>
            <person name="Markowitz V."/>
            <person name="Hugenholtz P."/>
            <person name="Kyrpides N.C."/>
            <person name="Klenk H.P."/>
            <person name="Lapidus A."/>
        </authorList>
    </citation>
    <scope>NUCLEOTIDE SEQUENCE [LARGE SCALE GENOMIC DNA]</scope>
    <source>
        <strain evidence="11">DSM 44963</strain>
    </source>
</reference>
<evidence type="ECO:0000313" key="10">
    <source>
        <dbReference type="EMBL" id="EFH87007.1"/>
    </source>
</evidence>
<dbReference type="GO" id="GO:0005886">
    <property type="term" value="C:plasma membrane"/>
    <property type="evidence" value="ECO:0007669"/>
    <property type="project" value="UniProtKB-SubCell"/>
</dbReference>
<organism evidence="10 11">
    <name type="scientific">Ktedonobacter racemifer DSM 44963</name>
    <dbReference type="NCBI Taxonomy" id="485913"/>
    <lineage>
        <taxon>Bacteria</taxon>
        <taxon>Bacillati</taxon>
        <taxon>Chloroflexota</taxon>
        <taxon>Ktedonobacteria</taxon>
        <taxon>Ktedonobacterales</taxon>
        <taxon>Ktedonobacteraceae</taxon>
        <taxon>Ktedonobacter</taxon>
    </lineage>
</organism>
<feature type="region of interest" description="Disordered" evidence="8">
    <location>
        <begin position="374"/>
        <end position="439"/>
    </location>
</feature>
<dbReference type="GO" id="GO:0055085">
    <property type="term" value="P:transmembrane transport"/>
    <property type="evidence" value="ECO:0007669"/>
    <property type="project" value="TreeGrafter"/>
</dbReference>